<keyword evidence="1" id="KW-0472">Membrane</keyword>
<gene>
    <name evidence="2" type="ORF">AJ81_02070</name>
</gene>
<protein>
    <submittedName>
        <fullName evidence="2">Uncharacterized protein</fullName>
    </submittedName>
</protein>
<keyword evidence="3" id="KW-1185">Reference proteome</keyword>
<organism evidence="2 3">
    <name type="scientific">Pseudothermotoga hypogea DSM 11164 = NBRC 106472</name>
    <dbReference type="NCBI Taxonomy" id="1123384"/>
    <lineage>
        <taxon>Bacteria</taxon>
        <taxon>Thermotogati</taxon>
        <taxon>Thermotogota</taxon>
        <taxon>Thermotogae</taxon>
        <taxon>Thermotogales</taxon>
        <taxon>Thermotogaceae</taxon>
        <taxon>Pseudothermotoga</taxon>
    </lineage>
</organism>
<name>A0A0X1KTW3_9THEM</name>
<dbReference type="PaxDb" id="1123384-AJ81_02070"/>
<reference evidence="2 3" key="1">
    <citation type="submission" date="2014-01" db="EMBL/GenBank/DDBJ databases">
        <title>Genome sequencing of Thermotog hypogea.</title>
        <authorList>
            <person name="Zhang X."/>
            <person name="Alvare G."/>
            <person name="Fristensky B."/>
            <person name="Chen L."/>
            <person name="Suen T."/>
            <person name="Chen Q."/>
            <person name="Ma K."/>
        </authorList>
    </citation>
    <scope>NUCLEOTIDE SEQUENCE [LARGE SCALE GENOMIC DNA]</scope>
    <source>
        <strain evidence="2 3">DSM 11164</strain>
    </source>
</reference>
<keyword evidence="1" id="KW-0812">Transmembrane</keyword>
<evidence type="ECO:0000313" key="3">
    <source>
        <dbReference type="Proteomes" id="UP000077469"/>
    </source>
</evidence>
<keyword evidence="1" id="KW-1133">Transmembrane helix</keyword>
<proteinExistence type="predicted"/>
<dbReference type="EMBL" id="CP007141">
    <property type="protein sequence ID" value="AJC74646.1"/>
    <property type="molecule type" value="Genomic_DNA"/>
</dbReference>
<evidence type="ECO:0000256" key="1">
    <source>
        <dbReference type="SAM" id="Phobius"/>
    </source>
</evidence>
<dbReference type="Proteomes" id="UP000077469">
    <property type="component" value="Chromosome"/>
</dbReference>
<feature type="transmembrane region" description="Helical" evidence="1">
    <location>
        <begin position="9"/>
        <end position="30"/>
    </location>
</feature>
<evidence type="ECO:0000313" key="2">
    <source>
        <dbReference type="EMBL" id="AJC74646.1"/>
    </source>
</evidence>
<sequence>MAIKKRRTGLFWVLLAVLIAGAGFGLWFFLSLNSLKGSAEFTSPVVHYAFILKDQQKAYFIRVDLSKRMIYVIELPQYAFNPLNNRLLDVQNPLEVFSFAESMIELSSSFRYYAVVDSEQIKRFSKALLGNGAESFENLLRNLAVRKSNPFDHVLTRKWLGEFRNENTMTVAALYKLVYESGRNALRFYTVKGVLEKPLTIIVDGKKYQRLYLNVESIEAIKQDMRR</sequence>
<accession>A0A0X1KTW3</accession>
<dbReference type="PATRIC" id="fig|1123384.7.peg.410"/>
<dbReference type="OrthoDB" id="37274at2"/>
<dbReference type="KEGG" id="phy:AJ81_02070"/>
<dbReference type="AlphaFoldDB" id="A0A0X1KTW3"/>
<dbReference type="STRING" id="1123384.AJ81_02070"/>
<dbReference type="RefSeq" id="WP_031503630.1">
    <property type="nucleotide sequence ID" value="NC_022795.1"/>
</dbReference>